<dbReference type="EC" id="2.8.3.16" evidence="2"/>
<proteinExistence type="predicted"/>
<dbReference type="InterPro" id="IPR044855">
    <property type="entry name" value="CoA-Trfase_III_dom3_sf"/>
</dbReference>
<dbReference type="InParanoid" id="A0A1Y5SMX3"/>
<dbReference type="Gene3D" id="3.30.1540.10">
    <property type="entry name" value="formyl-coa transferase, domain 3"/>
    <property type="match status" value="1"/>
</dbReference>
<dbReference type="EMBL" id="FWFR01000001">
    <property type="protein sequence ID" value="SLN43263.1"/>
    <property type="molecule type" value="Genomic_DNA"/>
</dbReference>
<dbReference type="GO" id="GO:0033608">
    <property type="term" value="F:formyl-CoA transferase activity"/>
    <property type="evidence" value="ECO:0007669"/>
    <property type="project" value="UniProtKB-EC"/>
</dbReference>
<dbReference type="AlphaFoldDB" id="A0A1Y5SMX3"/>
<sequence>MSNGTQLPLDGIRIIDLTQVMMGPCATQALADFGADVIKIERPGAGDLSRGSIEPTPGNVDNPVFCSLNRNKRSVTLDLRGEAGQAVVRDLVREADVIVNNFRPGVMERLNLGYESLKAINPRIIYASGSGFGSSGPNVHKGGQDVLAQAVTGVMARKQDEHHPTAVYATALCDYTAGMHMVQGILAAIIGRGRTGEGQVIEVSLYDSMLAMQMQEAAMQLMQGKDLNWAAMPLSGVFETTDRPVVLVGAFKQNPLRDICAALEIEDLSLRYPDLPSQRKAKDELQARFRAAFAGNSSAYWLARLEEQDLLCAPVRTLAEALDDPQTDHNGMVVEAKHPSMGAIRLVGSPVHMSAAPLTIRYAPPALGADTEAVLAEAGYSEERIRELRSGGVLG</sequence>
<evidence type="ECO:0000313" key="3">
    <source>
        <dbReference type="Proteomes" id="UP000193200"/>
    </source>
</evidence>
<dbReference type="PANTHER" id="PTHR48207">
    <property type="entry name" value="SUCCINATE--HYDROXYMETHYLGLUTARATE COA-TRANSFERASE"/>
    <property type="match status" value="1"/>
</dbReference>
<dbReference type="RefSeq" id="WP_085883025.1">
    <property type="nucleotide sequence ID" value="NZ_FWFR01000001.1"/>
</dbReference>
<dbReference type="InterPro" id="IPR003673">
    <property type="entry name" value="CoA-Trfase_fam_III"/>
</dbReference>
<keyword evidence="1 2" id="KW-0808">Transferase</keyword>
<reference evidence="2 3" key="1">
    <citation type="submission" date="2017-03" db="EMBL/GenBank/DDBJ databases">
        <authorList>
            <person name="Afonso C.L."/>
            <person name="Miller P.J."/>
            <person name="Scott M.A."/>
            <person name="Spackman E."/>
            <person name="Goraichik I."/>
            <person name="Dimitrov K.M."/>
            <person name="Suarez D.L."/>
            <person name="Swayne D.E."/>
        </authorList>
    </citation>
    <scope>NUCLEOTIDE SEQUENCE [LARGE SCALE GENOMIC DNA]</scope>
    <source>
        <strain evidence="2 3">CECT 7691</strain>
    </source>
</reference>
<keyword evidence="3" id="KW-1185">Reference proteome</keyword>
<dbReference type="SUPFAM" id="SSF89796">
    <property type="entry name" value="CoA-transferase family III (CaiB/BaiF)"/>
    <property type="match status" value="1"/>
</dbReference>
<dbReference type="InterPro" id="IPR023606">
    <property type="entry name" value="CoA-Trfase_III_dom_1_sf"/>
</dbReference>
<protein>
    <submittedName>
        <fullName evidence="2">Formyl-coenzyme A transferase</fullName>
        <ecNumber evidence="2">2.8.3.16</ecNumber>
    </submittedName>
</protein>
<organism evidence="2 3">
    <name type="scientific">Oceanibacterium hippocampi</name>
    <dbReference type="NCBI Taxonomy" id="745714"/>
    <lineage>
        <taxon>Bacteria</taxon>
        <taxon>Pseudomonadati</taxon>
        <taxon>Pseudomonadota</taxon>
        <taxon>Alphaproteobacteria</taxon>
        <taxon>Sneathiellales</taxon>
        <taxon>Sneathiellaceae</taxon>
        <taxon>Oceanibacterium</taxon>
    </lineage>
</organism>
<accession>A0A1Y5SMX3</accession>
<dbReference type="InterPro" id="IPR050483">
    <property type="entry name" value="CoA-transferase_III_domain"/>
</dbReference>
<dbReference type="OrthoDB" id="9806585at2"/>
<name>A0A1Y5SMX3_9PROT</name>
<dbReference type="PANTHER" id="PTHR48207:SF3">
    <property type="entry name" value="SUCCINATE--HYDROXYMETHYLGLUTARATE COA-TRANSFERASE"/>
    <property type="match status" value="1"/>
</dbReference>
<evidence type="ECO:0000313" key="2">
    <source>
        <dbReference type="EMBL" id="SLN43263.1"/>
    </source>
</evidence>
<dbReference type="Pfam" id="PF02515">
    <property type="entry name" value="CoA_transf_3"/>
    <property type="match status" value="1"/>
</dbReference>
<evidence type="ECO:0000256" key="1">
    <source>
        <dbReference type="ARBA" id="ARBA00022679"/>
    </source>
</evidence>
<dbReference type="Gene3D" id="3.40.50.10540">
    <property type="entry name" value="Crotonobetainyl-coa:carnitine coa-transferase, domain 1"/>
    <property type="match status" value="1"/>
</dbReference>
<dbReference type="Proteomes" id="UP000193200">
    <property type="component" value="Unassembled WGS sequence"/>
</dbReference>
<gene>
    <name evidence="2" type="primary">frc_4</name>
    <name evidence="2" type="ORF">OCH7691_01800</name>
</gene>